<name>A0A4Y7TAC8_COPMI</name>
<evidence type="ECO:0000313" key="2">
    <source>
        <dbReference type="EMBL" id="TEB31123.1"/>
    </source>
</evidence>
<dbReference type="GO" id="GO:0015074">
    <property type="term" value="P:DNA integration"/>
    <property type="evidence" value="ECO:0007669"/>
    <property type="project" value="InterPro"/>
</dbReference>
<keyword evidence="1" id="KW-0233">DNA recombination</keyword>
<evidence type="ECO:0008006" key="4">
    <source>
        <dbReference type="Google" id="ProtNLM"/>
    </source>
</evidence>
<comment type="caution">
    <text evidence="2">The sequence shown here is derived from an EMBL/GenBank/DDBJ whole genome shotgun (WGS) entry which is preliminary data.</text>
</comment>
<reference evidence="2 3" key="1">
    <citation type="journal article" date="2019" name="Nat. Ecol. Evol.">
        <title>Megaphylogeny resolves global patterns of mushroom evolution.</title>
        <authorList>
            <person name="Varga T."/>
            <person name="Krizsan K."/>
            <person name="Foldi C."/>
            <person name="Dima B."/>
            <person name="Sanchez-Garcia M."/>
            <person name="Sanchez-Ramirez S."/>
            <person name="Szollosi G.J."/>
            <person name="Szarkandi J.G."/>
            <person name="Papp V."/>
            <person name="Albert L."/>
            <person name="Andreopoulos W."/>
            <person name="Angelini C."/>
            <person name="Antonin V."/>
            <person name="Barry K.W."/>
            <person name="Bougher N.L."/>
            <person name="Buchanan P."/>
            <person name="Buyck B."/>
            <person name="Bense V."/>
            <person name="Catcheside P."/>
            <person name="Chovatia M."/>
            <person name="Cooper J."/>
            <person name="Damon W."/>
            <person name="Desjardin D."/>
            <person name="Finy P."/>
            <person name="Geml J."/>
            <person name="Haridas S."/>
            <person name="Hughes K."/>
            <person name="Justo A."/>
            <person name="Karasinski D."/>
            <person name="Kautmanova I."/>
            <person name="Kiss B."/>
            <person name="Kocsube S."/>
            <person name="Kotiranta H."/>
            <person name="LaButti K.M."/>
            <person name="Lechner B.E."/>
            <person name="Liimatainen K."/>
            <person name="Lipzen A."/>
            <person name="Lukacs Z."/>
            <person name="Mihaltcheva S."/>
            <person name="Morgado L.N."/>
            <person name="Niskanen T."/>
            <person name="Noordeloos M.E."/>
            <person name="Ohm R.A."/>
            <person name="Ortiz-Santana B."/>
            <person name="Ovrebo C."/>
            <person name="Racz N."/>
            <person name="Riley R."/>
            <person name="Savchenko A."/>
            <person name="Shiryaev A."/>
            <person name="Soop K."/>
            <person name="Spirin V."/>
            <person name="Szebenyi C."/>
            <person name="Tomsovsky M."/>
            <person name="Tulloss R.E."/>
            <person name="Uehling J."/>
            <person name="Grigoriev I.V."/>
            <person name="Vagvolgyi C."/>
            <person name="Papp T."/>
            <person name="Martin F.M."/>
            <person name="Miettinen O."/>
            <person name="Hibbett D.S."/>
            <person name="Nagy L.G."/>
        </authorList>
    </citation>
    <scope>NUCLEOTIDE SEQUENCE [LARGE SCALE GENOMIC DNA]</scope>
    <source>
        <strain evidence="2 3">FP101781</strain>
    </source>
</reference>
<protein>
    <recommendedName>
        <fullName evidence="4">DNA breaking-rejoining enzyme</fullName>
    </recommendedName>
</protein>
<evidence type="ECO:0000256" key="1">
    <source>
        <dbReference type="ARBA" id="ARBA00023172"/>
    </source>
</evidence>
<dbReference type="OrthoDB" id="5598396at2759"/>
<dbReference type="Proteomes" id="UP000298030">
    <property type="component" value="Unassembled WGS sequence"/>
</dbReference>
<organism evidence="2 3">
    <name type="scientific">Coprinellus micaceus</name>
    <name type="common">Glistening ink-cap mushroom</name>
    <name type="synonym">Coprinus micaceus</name>
    <dbReference type="NCBI Taxonomy" id="71717"/>
    <lineage>
        <taxon>Eukaryota</taxon>
        <taxon>Fungi</taxon>
        <taxon>Dikarya</taxon>
        <taxon>Basidiomycota</taxon>
        <taxon>Agaricomycotina</taxon>
        <taxon>Agaricomycetes</taxon>
        <taxon>Agaricomycetidae</taxon>
        <taxon>Agaricales</taxon>
        <taxon>Agaricineae</taxon>
        <taxon>Psathyrellaceae</taxon>
        <taxon>Coprinellus</taxon>
    </lineage>
</organism>
<dbReference type="PANTHER" id="PTHR34605:SF3">
    <property type="entry name" value="P CELL-TYPE AGGLUTINATION PROTEIN MAP4-LIKE-RELATED"/>
    <property type="match status" value="1"/>
</dbReference>
<sequence length="251" mass="28013">HNLDPAPSEDIFSLYISYQSAFINPRTVSSYLSGICHALEPDFPHVREVRRSPLVVRTLRGAMRSRGSAIQRVPAITTADLRAVLNSYDNCISFDTSLFLTILLTGFFGLLRLGEITAPSNPLFIDPSKQVRRSSIALTSSTYEFFLPANKTDPFFEGNHIIIRSTTDDINPYPHFISYLSLRDARFPFHTQLFLTSHGEVPTEHWFLAKLHQHLPKVFGAQSLRAGGATWLASIGTDSAQIQALGCWSSD</sequence>
<dbReference type="SUPFAM" id="SSF56349">
    <property type="entry name" value="DNA breaking-rejoining enzymes"/>
    <property type="match status" value="1"/>
</dbReference>
<dbReference type="EMBL" id="QPFP01000020">
    <property type="protein sequence ID" value="TEB31123.1"/>
    <property type="molecule type" value="Genomic_DNA"/>
</dbReference>
<feature type="non-terminal residue" evidence="2">
    <location>
        <position position="251"/>
    </location>
</feature>
<dbReference type="AlphaFoldDB" id="A0A4Y7TAC8"/>
<dbReference type="InterPro" id="IPR011010">
    <property type="entry name" value="DNA_brk_join_enz"/>
</dbReference>
<evidence type="ECO:0000313" key="3">
    <source>
        <dbReference type="Proteomes" id="UP000298030"/>
    </source>
</evidence>
<feature type="non-terminal residue" evidence="2">
    <location>
        <position position="1"/>
    </location>
</feature>
<dbReference type="STRING" id="71717.A0A4Y7TAC8"/>
<proteinExistence type="predicted"/>
<dbReference type="GO" id="GO:0003677">
    <property type="term" value="F:DNA binding"/>
    <property type="evidence" value="ECO:0007669"/>
    <property type="project" value="InterPro"/>
</dbReference>
<dbReference type="GO" id="GO:0006310">
    <property type="term" value="P:DNA recombination"/>
    <property type="evidence" value="ECO:0007669"/>
    <property type="project" value="UniProtKB-KW"/>
</dbReference>
<dbReference type="InterPro" id="IPR052925">
    <property type="entry name" value="Phage_Integrase-like_Recomb"/>
</dbReference>
<gene>
    <name evidence="2" type="ORF">FA13DRAFT_1566946</name>
</gene>
<keyword evidence="3" id="KW-1185">Reference proteome</keyword>
<accession>A0A4Y7TAC8</accession>
<dbReference type="Gene3D" id="1.10.443.10">
    <property type="entry name" value="Intergrase catalytic core"/>
    <property type="match status" value="1"/>
</dbReference>
<dbReference type="PANTHER" id="PTHR34605">
    <property type="entry name" value="PHAGE_INTEGRASE DOMAIN-CONTAINING PROTEIN"/>
    <property type="match status" value="1"/>
</dbReference>
<dbReference type="InterPro" id="IPR013762">
    <property type="entry name" value="Integrase-like_cat_sf"/>
</dbReference>